<dbReference type="InterPro" id="IPR026055">
    <property type="entry name" value="FAR"/>
</dbReference>
<accession>A0A443SD25</accession>
<gene>
    <name evidence="3" type="ORF">B4U80_02279</name>
</gene>
<dbReference type="EMBL" id="NCKV01003699">
    <property type="protein sequence ID" value="RWS25448.1"/>
    <property type="molecule type" value="Genomic_DNA"/>
</dbReference>
<dbReference type="Gene3D" id="3.40.50.720">
    <property type="entry name" value="NAD(P)-binding Rossmann-like Domain"/>
    <property type="match status" value="1"/>
</dbReference>
<dbReference type="PANTHER" id="PTHR11011:SF45">
    <property type="entry name" value="FATTY ACYL-COA REDUCTASE CG8306-RELATED"/>
    <property type="match status" value="1"/>
</dbReference>
<dbReference type="InterPro" id="IPR036291">
    <property type="entry name" value="NAD(P)-bd_dom_sf"/>
</dbReference>
<dbReference type="PANTHER" id="PTHR11011">
    <property type="entry name" value="MALE STERILITY PROTEIN 2-RELATED"/>
    <property type="match status" value="1"/>
</dbReference>
<dbReference type="InterPro" id="IPR013120">
    <property type="entry name" value="FAR_NAD-bd"/>
</dbReference>
<keyword evidence="1" id="KW-0560">Oxidoreductase</keyword>
<reference evidence="3 4" key="1">
    <citation type="journal article" date="2018" name="Gigascience">
        <title>Genomes of trombidid mites reveal novel predicted allergens and laterally-transferred genes associated with secondary metabolism.</title>
        <authorList>
            <person name="Dong X."/>
            <person name="Chaisiri K."/>
            <person name="Xia D."/>
            <person name="Armstrong S.D."/>
            <person name="Fang Y."/>
            <person name="Donnelly M.J."/>
            <person name="Kadowaki T."/>
            <person name="McGarry J.W."/>
            <person name="Darby A.C."/>
            <person name="Makepeace B.L."/>
        </authorList>
    </citation>
    <scope>NUCLEOTIDE SEQUENCE [LARGE SCALE GENOMIC DNA]</scope>
    <source>
        <strain evidence="3">UoL-UT</strain>
    </source>
</reference>
<dbReference type="SUPFAM" id="SSF51735">
    <property type="entry name" value="NAD(P)-binding Rossmann-fold domains"/>
    <property type="match status" value="1"/>
</dbReference>
<evidence type="ECO:0000259" key="2">
    <source>
        <dbReference type="Pfam" id="PF07993"/>
    </source>
</evidence>
<proteinExistence type="inferred from homology"/>
<keyword evidence="4" id="KW-1185">Reference proteome</keyword>
<dbReference type="OrthoDB" id="6512824at2759"/>
<keyword evidence="1" id="KW-0443">Lipid metabolism</keyword>
<evidence type="ECO:0000313" key="4">
    <source>
        <dbReference type="Proteomes" id="UP000288716"/>
    </source>
</evidence>
<comment type="function">
    <text evidence="1">Catalyzes the reduction of fatty acyl-CoA to fatty alcohols.</text>
</comment>
<evidence type="ECO:0000256" key="1">
    <source>
        <dbReference type="RuleBase" id="RU363097"/>
    </source>
</evidence>
<evidence type="ECO:0000313" key="3">
    <source>
        <dbReference type="EMBL" id="RWS25448.1"/>
    </source>
</evidence>
<dbReference type="AlphaFoldDB" id="A0A443SD25"/>
<dbReference type="STRING" id="299467.A0A443SD25"/>
<keyword evidence="1" id="KW-0521">NADP</keyword>
<dbReference type="VEuPathDB" id="VectorBase:LDEU006592"/>
<comment type="catalytic activity">
    <reaction evidence="1">
        <text>a long-chain fatty acyl-CoA + 2 NADPH + 2 H(+) = a long-chain primary fatty alcohol + 2 NADP(+) + CoA</text>
        <dbReference type="Rhea" id="RHEA:52716"/>
        <dbReference type="ChEBI" id="CHEBI:15378"/>
        <dbReference type="ChEBI" id="CHEBI:57287"/>
        <dbReference type="ChEBI" id="CHEBI:57783"/>
        <dbReference type="ChEBI" id="CHEBI:58349"/>
        <dbReference type="ChEBI" id="CHEBI:77396"/>
        <dbReference type="ChEBI" id="CHEBI:83139"/>
        <dbReference type="EC" id="1.2.1.84"/>
    </reaction>
</comment>
<organism evidence="3 4">
    <name type="scientific">Leptotrombidium deliense</name>
    <dbReference type="NCBI Taxonomy" id="299467"/>
    <lineage>
        <taxon>Eukaryota</taxon>
        <taxon>Metazoa</taxon>
        <taxon>Ecdysozoa</taxon>
        <taxon>Arthropoda</taxon>
        <taxon>Chelicerata</taxon>
        <taxon>Arachnida</taxon>
        <taxon>Acari</taxon>
        <taxon>Acariformes</taxon>
        <taxon>Trombidiformes</taxon>
        <taxon>Prostigmata</taxon>
        <taxon>Anystina</taxon>
        <taxon>Parasitengona</taxon>
        <taxon>Trombiculoidea</taxon>
        <taxon>Trombiculidae</taxon>
        <taxon>Leptotrombidium</taxon>
    </lineage>
</organism>
<comment type="caution">
    <text evidence="3">The sequence shown here is derived from an EMBL/GenBank/DDBJ whole genome shotgun (WGS) entry which is preliminary data.</text>
</comment>
<feature type="domain" description="Thioester reductase (TE)" evidence="2">
    <location>
        <begin position="24"/>
        <end position="132"/>
    </location>
</feature>
<comment type="similarity">
    <text evidence="1">Belongs to the fatty acyl-CoA reductase family.</text>
</comment>
<dbReference type="Proteomes" id="UP000288716">
    <property type="component" value="Unassembled WGS sequence"/>
</dbReference>
<dbReference type="EC" id="1.2.1.84" evidence="1"/>
<dbReference type="GO" id="GO:0005777">
    <property type="term" value="C:peroxisome"/>
    <property type="evidence" value="ECO:0007669"/>
    <property type="project" value="TreeGrafter"/>
</dbReference>
<sequence length="147" mass="16516">MCDTKRIDCVSHIKQFYSQKTLLITGCTGFIGKVILEKILHSCDDVGKIYILIRRKNGFSAESRVKKLLSSAPFTARNLKSSQLEKVIAIDGNIEEDNLGISDKSRQMLIDNVNVVIHIAASVRFNASFRSVLIFFQTNTLNESSIY</sequence>
<protein>
    <recommendedName>
        <fullName evidence="1">Fatty acyl-CoA reductase</fullName>
        <ecNumber evidence="1">1.2.1.84</ecNumber>
    </recommendedName>
</protein>
<dbReference type="Pfam" id="PF07993">
    <property type="entry name" value="NAD_binding_4"/>
    <property type="match status" value="1"/>
</dbReference>
<dbReference type="GO" id="GO:0080019">
    <property type="term" value="F:alcohol-forming very long-chain fatty acyl-CoA reductase activity"/>
    <property type="evidence" value="ECO:0007669"/>
    <property type="project" value="InterPro"/>
</dbReference>
<keyword evidence="1" id="KW-0444">Lipid biosynthesis</keyword>
<name>A0A443SD25_9ACAR</name>
<dbReference type="GO" id="GO:0035336">
    <property type="term" value="P:long-chain fatty-acyl-CoA metabolic process"/>
    <property type="evidence" value="ECO:0007669"/>
    <property type="project" value="TreeGrafter"/>
</dbReference>
<dbReference type="GO" id="GO:0102965">
    <property type="term" value="F:alcohol-forming long-chain fatty acyl-CoA reductase activity"/>
    <property type="evidence" value="ECO:0007669"/>
    <property type="project" value="UniProtKB-EC"/>
</dbReference>